<evidence type="ECO:0008006" key="4">
    <source>
        <dbReference type="Google" id="ProtNLM"/>
    </source>
</evidence>
<protein>
    <recommendedName>
        <fullName evidence="4">DUF4115 domain-containing protein</fullName>
    </recommendedName>
</protein>
<reference evidence="2 3" key="1">
    <citation type="submission" date="2018-08" db="EMBL/GenBank/DDBJ databases">
        <title>Sequencing the genomes of 1000 actinobacteria strains.</title>
        <authorList>
            <person name="Klenk H.-P."/>
        </authorList>
    </citation>
    <scope>NUCLEOTIDE SEQUENCE [LARGE SCALE GENOMIC DNA]</scope>
    <source>
        <strain evidence="2 3">DSM 43927</strain>
    </source>
</reference>
<gene>
    <name evidence="2" type="ORF">DFJ69_2521</name>
</gene>
<accession>A0A3D9SVP9</accession>
<evidence type="ECO:0000313" key="2">
    <source>
        <dbReference type="EMBL" id="REE97065.1"/>
    </source>
</evidence>
<evidence type="ECO:0000313" key="3">
    <source>
        <dbReference type="Proteomes" id="UP000256661"/>
    </source>
</evidence>
<proteinExistence type="predicted"/>
<dbReference type="EMBL" id="QTTT01000001">
    <property type="protein sequence ID" value="REE97065.1"/>
    <property type="molecule type" value="Genomic_DNA"/>
</dbReference>
<feature type="region of interest" description="Disordered" evidence="1">
    <location>
        <begin position="8"/>
        <end position="46"/>
    </location>
</feature>
<dbReference type="Proteomes" id="UP000256661">
    <property type="component" value="Unassembled WGS sequence"/>
</dbReference>
<keyword evidence="3" id="KW-1185">Reference proteome</keyword>
<name>A0A3D9SVP9_9ACTN</name>
<sequence>MVGGVALVNALTSESTGPGPAPSMTVHPSQEPESPPETTSASAPPLEIRVVGQPTSVFVKESGSRGAVLQRGVLATGETRRYDTAPLDVVVTNSASVEVRIYGTLQEDVDGGRGEWVVPIR</sequence>
<dbReference type="AlphaFoldDB" id="A0A3D9SVP9"/>
<organism evidence="2 3">
    <name type="scientific">Thermomonospora umbrina</name>
    <dbReference type="NCBI Taxonomy" id="111806"/>
    <lineage>
        <taxon>Bacteria</taxon>
        <taxon>Bacillati</taxon>
        <taxon>Actinomycetota</taxon>
        <taxon>Actinomycetes</taxon>
        <taxon>Streptosporangiales</taxon>
        <taxon>Thermomonosporaceae</taxon>
        <taxon>Thermomonospora</taxon>
    </lineage>
</organism>
<evidence type="ECO:0000256" key="1">
    <source>
        <dbReference type="SAM" id="MobiDB-lite"/>
    </source>
</evidence>
<comment type="caution">
    <text evidence="2">The sequence shown here is derived from an EMBL/GenBank/DDBJ whole genome shotgun (WGS) entry which is preliminary data.</text>
</comment>
<feature type="compositionally biased region" description="Low complexity" evidence="1">
    <location>
        <begin position="28"/>
        <end position="45"/>
    </location>
</feature>